<feature type="transmembrane region" description="Helical" evidence="1">
    <location>
        <begin position="85"/>
        <end position="106"/>
    </location>
</feature>
<feature type="transmembrane region" description="Helical" evidence="1">
    <location>
        <begin position="12"/>
        <end position="29"/>
    </location>
</feature>
<sequence length="118" mass="13367">MGDETSMKKFITALPIVLLLSFSFVSFAFNFDHLVYFRLALGLFSLAGLFLLYKLKNGVRFFMAYLYGSWVVLAGIAAYEEPLFSDFFFGGLTITMGYLTYMLIYLGMKVDRRGGQAV</sequence>
<proteinExistence type="predicted"/>
<accession>A0ABY3FZZ7</accession>
<dbReference type="Proteomes" id="UP000429980">
    <property type="component" value="Unassembled WGS sequence"/>
</dbReference>
<feature type="transmembrane region" description="Helical" evidence="1">
    <location>
        <begin position="60"/>
        <end position="79"/>
    </location>
</feature>
<evidence type="ECO:0000256" key="1">
    <source>
        <dbReference type="SAM" id="Phobius"/>
    </source>
</evidence>
<keyword evidence="1" id="KW-1133">Transmembrane helix</keyword>
<reference evidence="2 3" key="1">
    <citation type="submission" date="2019-06" db="EMBL/GenBank/DDBJ databases">
        <title>Genome sequence analysis of &gt;100 Bacillus licheniformis strains suggests intrinsic resistance to this species.</title>
        <authorList>
            <person name="Wels M."/>
            <person name="Siezen R.J."/>
            <person name="Johansen E."/>
            <person name="Stuer-Lauridsen B."/>
            <person name="Bjerre K."/>
            <person name="Nielsen B.K.K."/>
        </authorList>
    </citation>
    <scope>NUCLEOTIDE SEQUENCE [LARGE SCALE GENOMIC DNA]</scope>
    <source>
        <strain evidence="2 3">BAC-15381</strain>
    </source>
</reference>
<feature type="transmembrane region" description="Helical" evidence="1">
    <location>
        <begin position="35"/>
        <end position="53"/>
    </location>
</feature>
<keyword evidence="1" id="KW-0472">Membrane</keyword>
<dbReference type="EMBL" id="NILF01000016">
    <property type="protein sequence ID" value="TWL43280.1"/>
    <property type="molecule type" value="Genomic_DNA"/>
</dbReference>
<evidence type="ECO:0000313" key="2">
    <source>
        <dbReference type="EMBL" id="TWL43280.1"/>
    </source>
</evidence>
<evidence type="ECO:0000313" key="3">
    <source>
        <dbReference type="Proteomes" id="UP000429980"/>
    </source>
</evidence>
<gene>
    <name evidence="2" type="ORF">CHCC15381_2136</name>
</gene>
<organism evidence="2 3">
    <name type="scientific">Bacillus paralicheniformis</name>
    <dbReference type="NCBI Taxonomy" id="1648923"/>
    <lineage>
        <taxon>Bacteria</taxon>
        <taxon>Bacillati</taxon>
        <taxon>Bacillota</taxon>
        <taxon>Bacilli</taxon>
        <taxon>Bacillales</taxon>
        <taxon>Bacillaceae</taxon>
        <taxon>Bacillus</taxon>
    </lineage>
</organism>
<protein>
    <recommendedName>
        <fullName evidence="4">YdbL</fullName>
    </recommendedName>
</protein>
<keyword evidence="1" id="KW-0812">Transmembrane</keyword>
<comment type="caution">
    <text evidence="2">The sequence shown here is derived from an EMBL/GenBank/DDBJ whole genome shotgun (WGS) entry which is preliminary data.</text>
</comment>
<keyword evidence="3" id="KW-1185">Reference proteome</keyword>
<evidence type="ECO:0008006" key="4">
    <source>
        <dbReference type="Google" id="ProtNLM"/>
    </source>
</evidence>
<name>A0ABY3FZZ7_9BACI</name>